<evidence type="ECO:0000313" key="2">
    <source>
        <dbReference type="EMBL" id="TNN27085.1"/>
    </source>
</evidence>
<reference evidence="2 3" key="1">
    <citation type="submission" date="2019-03" db="EMBL/GenBank/DDBJ databases">
        <title>First draft genome of Liparis tanakae, snailfish: a comprehensive survey of snailfish specific genes.</title>
        <authorList>
            <person name="Kim W."/>
            <person name="Song I."/>
            <person name="Jeong J.-H."/>
            <person name="Kim D."/>
            <person name="Kim S."/>
            <person name="Ryu S."/>
            <person name="Song J.Y."/>
            <person name="Lee S.K."/>
        </authorList>
    </citation>
    <scope>NUCLEOTIDE SEQUENCE [LARGE SCALE GENOMIC DNA]</scope>
    <source>
        <tissue evidence="2">Muscle</tissue>
    </source>
</reference>
<keyword evidence="3" id="KW-1185">Reference proteome</keyword>
<comment type="caution">
    <text evidence="2">The sequence shown here is derived from an EMBL/GenBank/DDBJ whole genome shotgun (WGS) entry which is preliminary data.</text>
</comment>
<protein>
    <recommendedName>
        <fullName evidence="1">Sperm microtubule inner protein 1 C-terminal domain-containing protein</fullName>
    </recommendedName>
</protein>
<dbReference type="AlphaFoldDB" id="A0A4Z2EE99"/>
<evidence type="ECO:0000313" key="3">
    <source>
        <dbReference type="Proteomes" id="UP000314294"/>
    </source>
</evidence>
<dbReference type="OrthoDB" id="410807at2759"/>
<gene>
    <name evidence="2" type="ORF">EYF80_062772</name>
</gene>
<evidence type="ECO:0000259" key="1">
    <source>
        <dbReference type="Pfam" id="PF22589"/>
    </source>
</evidence>
<name>A0A4Z2EE99_9TELE</name>
<dbReference type="InterPro" id="IPR054323">
    <property type="entry name" value="SPMIP1_C"/>
</dbReference>
<dbReference type="PANTHER" id="PTHR35826">
    <property type="entry name" value="PROTEIN ATP6V1FNB-LIKE"/>
    <property type="match status" value="1"/>
</dbReference>
<dbReference type="EMBL" id="SRLO01008918">
    <property type="protein sequence ID" value="TNN27085.1"/>
    <property type="molecule type" value="Genomic_DNA"/>
</dbReference>
<sequence>MLTTQRQNCYREQIQKEMLTRLSWRSRYAHRYPSCGGDPPGAGAGPEPTRLPQLSHLPDELSIRTHRTTYEPPGKGRSLYLQRRGHVRPEEKFDFPLLSSWEYGWRLGDYALDYRTPARAKSSVVKNTFYARNGVFSSPSATDTLG</sequence>
<dbReference type="PANTHER" id="PTHR35826:SF5">
    <property type="entry name" value="GENE 45521-RELATED"/>
    <property type="match status" value="1"/>
</dbReference>
<accession>A0A4Z2EE99</accession>
<dbReference type="Proteomes" id="UP000314294">
    <property type="component" value="Unassembled WGS sequence"/>
</dbReference>
<dbReference type="Pfam" id="PF22589">
    <property type="entry name" value="SPMIP1"/>
    <property type="match status" value="1"/>
</dbReference>
<feature type="domain" description="Sperm microtubule inner protein 1 C-terminal" evidence="1">
    <location>
        <begin position="72"/>
        <end position="139"/>
    </location>
</feature>
<organism evidence="2 3">
    <name type="scientific">Liparis tanakae</name>
    <name type="common">Tanaka's snailfish</name>
    <dbReference type="NCBI Taxonomy" id="230148"/>
    <lineage>
        <taxon>Eukaryota</taxon>
        <taxon>Metazoa</taxon>
        <taxon>Chordata</taxon>
        <taxon>Craniata</taxon>
        <taxon>Vertebrata</taxon>
        <taxon>Euteleostomi</taxon>
        <taxon>Actinopterygii</taxon>
        <taxon>Neopterygii</taxon>
        <taxon>Teleostei</taxon>
        <taxon>Neoteleostei</taxon>
        <taxon>Acanthomorphata</taxon>
        <taxon>Eupercaria</taxon>
        <taxon>Perciformes</taxon>
        <taxon>Cottioidei</taxon>
        <taxon>Cottales</taxon>
        <taxon>Liparidae</taxon>
        <taxon>Liparis</taxon>
    </lineage>
</organism>
<proteinExistence type="predicted"/>